<proteinExistence type="predicted"/>
<dbReference type="EMBL" id="CALTRL010004686">
    <property type="protein sequence ID" value="CAH7683430.1"/>
    <property type="molecule type" value="Genomic_DNA"/>
</dbReference>
<evidence type="ECO:0000313" key="3">
    <source>
        <dbReference type="Proteomes" id="UP001153365"/>
    </source>
</evidence>
<name>A0AAV0BBS1_PHAPC</name>
<gene>
    <name evidence="2" type="ORF">PPACK8108_LOCUS16942</name>
</gene>
<reference evidence="2" key="1">
    <citation type="submission" date="2022-06" db="EMBL/GenBank/DDBJ databases">
        <authorList>
            <consortium name="SYNGENTA / RWTH Aachen University"/>
        </authorList>
    </citation>
    <scope>NUCLEOTIDE SEQUENCE</scope>
</reference>
<comment type="caution">
    <text evidence="2">The sequence shown here is derived from an EMBL/GenBank/DDBJ whole genome shotgun (WGS) entry which is preliminary data.</text>
</comment>
<evidence type="ECO:0000256" key="1">
    <source>
        <dbReference type="SAM" id="MobiDB-lite"/>
    </source>
</evidence>
<keyword evidence="3" id="KW-1185">Reference proteome</keyword>
<accession>A0AAV0BBS1</accession>
<dbReference type="AlphaFoldDB" id="A0AAV0BBS1"/>
<evidence type="ECO:0000313" key="2">
    <source>
        <dbReference type="EMBL" id="CAH7683430.1"/>
    </source>
</evidence>
<dbReference type="Proteomes" id="UP001153365">
    <property type="component" value="Unassembled WGS sequence"/>
</dbReference>
<sequence length="85" mass="8756">MTRASLQSQYLSLVLGGVIGNSADGSKAVPGTSLAPARNSTASSNAQGSTSANNQTNKTSITLIIHPIITNLTERARSEPAWSSK</sequence>
<protein>
    <submittedName>
        <fullName evidence="2">Uncharacterized protein</fullName>
    </submittedName>
</protein>
<feature type="region of interest" description="Disordered" evidence="1">
    <location>
        <begin position="21"/>
        <end position="58"/>
    </location>
</feature>
<feature type="compositionally biased region" description="Polar residues" evidence="1">
    <location>
        <begin position="38"/>
        <end position="58"/>
    </location>
</feature>
<organism evidence="2 3">
    <name type="scientific">Phakopsora pachyrhizi</name>
    <name type="common">Asian soybean rust disease fungus</name>
    <dbReference type="NCBI Taxonomy" id="170000"/>
    <lineage>
        <taxon>Eukaryota</taxon>
        <taxon>Fungi</taxon>
        <taxon>Dikarya</taxon>
        <taxon>Basidiomycota</taxon>
        <taxon>Pucciniomycotina</taxon>
        <taxon>Pucciniomycetes</taxon>
        <taxon>Pucciniales</taxon>
        <taxon>Phakopsoraceae</taxon>
        <taxon>Phakopsora</taxon>
    </lineage>
</organism>